<dbReference type="EMBL" id="FLQV01000277">
    <property type="protein sequence ID" value="SBS87627.1"/>
    <property type="molecule type" value="Genomic_DNA"/>
</dbReference>
<reference evidence="5" key="1">
    <citation type="submission" date="2016-05" db="EMBL/GenBank/DDBJ databases">
        <authorList>
            <person name="Naeem Raeece"/>
        </authorList>
    </citation>
    <scope>NUCLEOTIDE SEQUENCE [LARGE SCALE GENOMIC DNA]</scope>
</reference>
<evidence type="ECO:0000256" key="2">
    <source>
        <dbReference type="SAM" id="Phobius"/>
    </source>
</evidence>
<dbReference type="AlphaFoldDB" id="A0A1A8W6L2"/>
<dbReference type="Pfam" id="PF12430">
    <property type="entry name" value="ABA_GPCR"/>
    <property type="match status" value="1"/>
</dbReference>
<evidence type="ECO:0000313" key="4">
    <source>
        <dbReference type="EMBL" id="SBS87627.1"/>
    </source>
</evidence>
<feature type="transmembrane region" description="Helical" evidence="2">
    <location>
        <begin position="7"/>
        <end position="28"/>
    </location>
</feature>
<feature type="transmembrane region" description="Helical" evidence="2">
    <location>
        <begin position="44"/>
        <end position="62"/>
    </location>
</feature>
<feature type="transmembrane region" description="Helical" evidence="2">
    <location>
        <begin position="192"/>
        <end position="217"/>
    </location>
</feature>
<proteinExistence type="predicted"/>
<dbReference type="PANTHER" id="PTHR15948:SF0">
    <property type="entry name" value="GOLGI PH REGULATOR A-RELATED"/>
    <property type="match status" value="1"/>
</dbReference>
<gene>
    <name evidence="4" type="ORF">POVCU1_014940</name>
</gene>
<keyword evidence="2" id="KW-0812">Transmembrane</keyword>
<sequence>MKARLACEVVATLLLHVIFYKVSLYYLLKYLDILNHSNKFNKNIFFITFLVFIPVKFVNTIFDSNNYKEILSPEFNSHSHIKLIKKYYIKIRKLKNMIYKKNYNYIIADDNTINFKKYLLYNKNNKMKNGSESGRESGRENGRENGIFHRTLFFFLEKKNHCFNYNFDHFREEYKKNEEKNFHKYLNKIYNIFNLLFAGISSMYFLYDYMITFVYYLNLPKVQLQIYNIEERILINFTNYMFKKEEMEKLQSSLQGDLQSGQQGSQKRCHQKGLQNGMEDIFDVQSGPFVYKLKKRSPCGRQEGKSGTKRRVTQQTGRKEQRHKQESENTPSRKKRVDYICTNVLSERNDSQSPPMNGWKKRNSLKKVSAIVSFTNRLRDMCSVRKSNVLNCEKEEQPKVSEFYILSEKYRHSSNTKRNYRRSRSKHFNEYKGKKTNGNFSDHESSLINYFYKNINRNNVDMYKRSNSCPVSLEGMSNISLDGEKAKAAKEKMQLIKYKSLNIIPRRKSTMFKRENKDVCNSARSEKHKTNGRDEKPEEVETEEVEAEEVADESTSGDDTTLLKKSLFKSISFPENKFDKTEKHQKRKQLESLHFFCELENNLHKGVGNDGSDEIDKRSESGQRNARGSEAESELNWRRSIFCSTDDEEVRKIENIKNYNKLKKEIENIVYTNTSMYYSLNAILSQLMGLYFVTNSLLLSSYLPVNYNHIMNFATGKNYDYNIFHLHSDYVFISSFTTSFTICRGTESPS</sequence>
<evidence type="ECO:0000259" key="3">
    <source>
        <dbReference type="Pfam" id="PF12430"/>
    </source>
</evidence>
<organism evidence="4 5">
    <name type="scientific">Plasmodium ovale curtisi</name>
    <dbReference type="NCBI Taxonomy" id="864141"/>
    <lineage>
        <taxon>Eukaryota</taxon>
        <taxon>Sar</taxon>
        <taxon>Alveolata</taxon>
        <taxon>Apicomplexa</taxon>
        <taxon>Aconoidasida</taxon>
        <taxon>Haemosporida</taxon>
        <taxon>Plasmodiidae</taxon>
        <taxon>Plasmodium</taxon>
        <taxon>Plasmodium (Plasmodium)</taxon>
    </lineage>
</organism>
<evidence type="ECO:0000256" key="1">
    <source>
        <dbReference type="SAM" id="MobiDB-lite"/>
    </source>
</evidence>
<dbReference type="InterPro" id="IPR015672">
    <property type="entry name" value="GPHR/GTG"/>
</dbReference>
<dbReference type="InterPro" id="IPR025969">
    <property type="entry name" value="ABA_GPCR_dom"/>
</dbReference>
<feature type="compositionally biased region" description="Basic and acidic residues" evidence="1">
    <location>
        <begin position="317"/>
        <end position="327"/>
    </location>
</feature>
<feature type="region of interest" description="Disordered" evidence="1">
    <location>
        <begin position="296"/>
        <end position="335"/>
    </location>
</feature>
<evidence type="ECO:0000313" key="5">
    <source>
        <dbReference type="Proteomes" id="UP000078546"/>
    </source>
</evidence>
<keyword evidence="2" id="KW-0472">Membrane</keyword>
<feature type="region of interest" description="Disordered" evidence="1">
    <location>
        <begin position="607"/>
        <end position="631"/>
    </location>
</feature>
<name>A0A1A8W6L2_PLAOA</name>
<feature type="compositionally biased region" description="Basic and acidic residues" evidence="1">
    <location>
        <begin position="519"/>
        <end position="536"/>
    </location>
</feature>
<feature type="domain" description="Abscisic acid G-protein coupled receptor-like" evidence="3">
    <location>
        <begin position="679"/>
        <end position="742"/>
    </location>
</feature>
<accession>A0A1A8W6L2</accession>
<protein>
    <recommendedName>
        <fullName evidence="3">Abscisic acid G-protein coupled receptor-like domain-containing protein</fullName>
    </recommendedName>
</protein>
<feature type="region of interest" description="Disordered" evidence="1">
    <location>
        <begin position="519"/>
        <end position="559"/>
    </location>
</feature>
<keyword evidence="2" id="KW-1133">Transmembrane helix</keyword>
<feature type="compositionally biased region" description="Acidic residues" evidence="1">
    <location>
        <begin position="537"/>
        <end position="556"/>
    </location>
</feature>
<dbReference type="Proteomes" id="UP000078546">
    <property type="component" value="Unassembled WGS sequence"/>
</dbReference>
<dbReference type="PANTHER" id="PTHR15948">
    <property type="entry name" value="G-PROTEIN COUPLED RECEPTOR 89-RELATED"/>
    <property type="match status" value="1"/>
</dbReference>